<evidence type="ECO:0000313" key="2">
    <source>
        <dbReference type="Proteomes" id="UP000309997"/>
    </source>
</evidence>
<keyword evidence="2" id="KW-1185">Reference proteome</keyword>
<evidence type="ECO:0000313" key="1">
    <source>
        <dbReference type="EMBL" id="KAL3570131.1"/>
    </source>
</evidence>
<proteinExistence type="predicted"/>
<organism evidence="1 2">
    <name type="scientific">Populus alba</name>
    <name type="common">White poplar</name>
    <dbReference type="NCBI Taxonomy" id="43335"/>
    <lineage>
        <taxon>Eukaryota</taxon>
        <taxon>Viridiplantae</taxon>
        <taxon>Streptophyta</taxon>
        <taxon>Embryophyta</taxon>
        <taxon>Tracheophyta</taxon>
        <taxon>Spermatophyta</taxon>
        <taxon>Magnoliopsida</taxon>
        <taxon>eudicotyledons</taxon>
        <taxon>Gunneridae</taxon>
        <taxon>Pentapetalae</taxon>
        <taxon>rosids</taxon>
        <taxon>fabids</taxon>
        <taxon>Malpighiales</taxon>
        <taxon>Salicaceae</taxon>
        <taxon>Saliceae</taxon>
        <taxon>Populus</taxon>
    </lineage>
</organism>
<sequence>MAEVHTSTMLDDSSFDVDKLTYEIFSILENKFLFGGYDDPKLSKDTRQVSIQEQLKPTKQFNGGKVRILSIDGGGATDGILAAKSLTHLESCLRRKSGNPNASISDYFDVVAGSGSGGILAALLFTRGKNGRPMFTAEEALNFLVRINKKMNRAQGFFGKILGSAKAEKVFAKTFGELTLKDTIKSALITCYDLSTHAPFLFFPC</sequence>
<dbReference type="Proteomes" id="UP000309997">
    <property type="component" value="Unassembled WGS sequence"/>
</dbReference>
<protein>
    <submittedName>
        <fullName evidence="1">Uncharacterized protein</fullName>
    </submittedName>
</protein>
<name>A0ACC4AVB4_POPAL</name>
<dbReference type="EMBL" id="RCHU02000015">
    <property type="protein sequence ID" value="KAL3570131.1"/>
    <property type="molecule type" value="Genomic_DNA"/>
</dbReference>
<gene>
    <name evidence="1" type="ORF">D5086_027380</name>
</gene>
<reference evidence="1 2" key="1">
    <citation type="journal article" date="2024" name="Plant Biotechnol. J.">
        <title>Genome and CRISPR/Cas9 system of a widespread forest tree (Populus alba) in the world.</title>
        <authorList>
            <person name="Liu Y.J."/>
            <person name="Jiang P.F."/>
            <person name="Han X.M."/>
            <person name="Li X.Y."/>
            <person name="Wang H.M."/>
            <person name="Wang Y.J."/>
            <person name="Wang X.X."/>
            <person name="Zeng Q.Y."/>
        </authorList>
    </citation>
    <scope>NUCLEOTIDE SEQUENCE [LARGE SCALE GENOMIC DNA]</scope>
    <source>
        <strain evidence="2">cv. PAL-ZL1</strain>
    </source>
</reference>
<comment type="caution">
    <text evidence="1">The sequence shown here is derived from an EMBL/GenBank/DDBJ whole genome shotgun (WGS) entry which is preliminary data.</text>
</comment>
<accession>A0ACC4AVB4</accession>